<protein>
    <submittedName>
        <fullName evidence="1">Uncharacterized protein</fullName>
    </submittedName>
</protein>
<evidence type="ECO:0000313" key="2">
    <source>
        <dbReference type="Proteomes" id="UP000266723"/>
    </source>
</evidence>
<dbReference type="Proteomes" id="UP000266723">
    <property type="component" value="Unassembled WGS sequence"/>
</dbReference>
<accession>A0ABQ7EG20</accession>
<comment type="caution">
    <text evidence="1">The sequence shown here is derived from an EMBL/GenBank/DDBJ whole genome shotgun (WGS) entry which is preliminary data.</text>
</comment>
<name>A0ABQ7EG20_BRACR</name>
<gene>
    <name evidence="1" type="ORF">DY000_02027771</name>
</gene>
<proteinExistence type="predicted"/>
<keyword evidence="2" id="KW-1185">Reference proteome</keyword>
<dbReference type="EMBL" id="QGKV02000299">
    <property type="protein sequence ID" value="KAF3595924.1"/>
    <property type="molecule type" value="Genomic_DNA"/>
</dbReference>
<evidence type="ECO:0000313" key="1">
    <source>
        <dbReference type="EMBL" id="KAF3595924.1"/>
    </source>
</evidence>
<sequence length="201" mass="22940">MNSTTKLLSISRAKEERCILGESDEGRSFISASVDKNSIGFPLMKIRVIHSLFSPVSRKPTTCFSSWRTQWSLLSRGRTVSLRKRFFLLPPKATTEQSGLKFIFPKVVAFAVESSEFRESFGISFKVKWEEKMWIETSCRIAASTRLRRVDERVGSDEQRLLEASMACVEIRSSMMKNLISSNSKLRWMVARLCVRVQGAV</sequence>
<organism evidence="1 2">
    <name type="scientific">Brassica cretica</name>
    <name type="common">Mustard</name>
    <dbReference type="NCBI Taxonomy" id="69181"/>
    <lineage>
        <taxon>Eukaryota</taxon>
        <taxon>Viridiplantae</taxon>
        <taxon>Streptophyta</taxon>
        <taxon>Embryophyta</taxon>
        <taxon>Tracheophyta</taxon>
        <taxon>Spermatophyta</taxon>
        <taxon>Magnoliopsida</taxon>
        <taxon>eudicotyledons</taxon>
        <taxon>Gunneridae</taxon>
        <taxon>Pentapetalae</taxon>
        <taxon>rosids</taxon>
        <taxon>malvids</taxon>
        <taxon>Brassicales</taxon>
        <taxon>Brassicaceae</taxon>
        <taxon>Brassiceae</taxon>
        <taxon>Brassica</taxon>
    </lineage>
</organism>
<reference evidence="1 2" key="1">
    <citation type="journal article" date="2020" name="BMC Genomics">
        <title>Intraspecific diversification of the crop wild relative Brassica cretica Lam. using demographic model selection.</title>
        <authorList>
            <person name="Kioukis A."/>
            <person name="Michalopoulou V.A."/>
            <person name="Briers L."/>
            <person name="Pirintsos S."/>
            <person name="Studholme D.J."/>
            <person name="Pavlidis P."/>
            <person name="Sarris P.F."/>
        </authorList>
    </citation>
    <scope>NUCLEOTIDE SEQUENCE [LARGE SCALE GENOMIC DNA]</scope>
    <source>
        <strain evidence="2">cv. PFS-1207/04</strain>
    </source>
</reference>